<proteinExistence type="predicted"/>
<evidence type="ECO:0000259" key="2">
    <source>
        <dbReference type="PROSITE" id="PS50994"/>
    </source>
</evidence>
<dbReference type="Proteomes" id="UP000179242">
    <property type="component" value="Unassembled WGS sequence"/>
</dbReference>
<sequence length="277" mass="32443">MKYITGSFGLSIRKACGLVSLSKSVFWYRHRPKKDDENIIRQKMKELAQKRTRFGCPRLHVLLRREGFMLNHKRTERIYQEEKLSLRRKRKRKNVSGMRLELPKPERINHIWSMDFVSDAITSSRKLKALTVVDEFTRKCHRIEVDTSINGMRVCRVLDEIGERAGLPEVIITDNGPEFAGKALDEWAYRNGIRLCPINPGKPVENAYIESFNGRFRDECLNENWFITLDHARQIIEEWRIDYNEVRPHSSLGNLTPEEFIKKGVEMTTCSPVYSNS</sequence>
<dbReference type="AlphaFoldDB" id="A0A1F4U4D4"/>
<dbReference type="PROSITE" id="PS50994">
    <property type="entry name" value="INTEGRASE"/>
    <property type="match status" value="1"/>
</dbReference>
<name>A0A1F4U4D4_UNCSA</name>
<evidence type="ECO:0000313" key="4">
    <source>
        <dbReference type="Proteomes" id="UP000179242"/>
    </source>
</evidence>
<dbReference type="GO" id="GO:0015074">
    <property type="term" value="P:DNA integration"/>
    <property type="evidence" value="ECO:0007669"/>
    <property type="project" value="InterPro"/>
</dbReference>
<gene>
    <name evidence="3" type="ORF">A2438_06890</name>
</gene>
<dbReference type="GO" id="GO:0003676">
    <property type="term" value="F:nucleic acid binding"/>
    <property type="evidence" value="ECO:0007669"/>
    <property type="project" value="InterPro"/>
</dbReference>
<dbReference type="PANTHER" id="PTHR47515">
    <property type="entry name" value="LOW CALCIUM RESPONSE LOCUS PROTEIN T"/>
    <property type="match status" value="1"/>
</dbReference>
<dbReference type="Pfam" id="PF13276">
    <property type="entry name" value="HTH_21"/>
    <property type="match status" value="1"/>
</dbReference>
<dbReference type="NCBIfam" id="NF033516">
    <property type="entry name" value="transpos_IS3"/>
    <property type="match status" value="1"/>
</dbReference>
<dbReference type="SUPFAM" id="SSF53098">
    <property type="entry name" value="Ribonuclease H-like"/>
    <property type="match status" value="1"/>
</dbReference>
<evidence type="ECO:0000256" key="1">
    <source>
        <dbReference type="ARBA" id="ARBA00002286"/>
    </source>
</evidence>
<comment type="caution">
    <text evidence="3">The sequence shown here is derived from an EMBL/GenBank/DDBJ whole genome shotgun (WGS) entry which is preliminary data.</text>
</comment>
<dbReference type="Gene3D" id="3.30.420.10">
    <property type="entry name" value="Ribonuclease H-like superfamily/Ribonuclease H"/>
    <property type="match status" value="1"/>
</dbReference>
<dbReference type="InterPro" id="IPR048020">
    <property type="entry name" value="Transpos_IS3"/>
</dbReference>
<dbReference type="InterPro" id="IPR012337">
    <property type="entry name" value="RNaseH-like_sf"/>
</dbReference>
<accession>A0A1F4U4D4</accession>
<dbReference type="EMBL" id="MEUJ01000006">
    <property type="protein sequence ID" value="OGC39690.1"/>
    <property type="molecule type" value="Genomic_DNA"/>
</dbReference>
<dbReference type="InterPro" id="IPR025948">
    <property type="entry name" value="HTH-like_dom"/>
</dbReference>
<feature type="domain" description="Integrase catalytic" evidence="2">
    <location>
        <begin position="99"/>
        <end position="265"/>
    </location>
</feature>
<evidence type="ECO:0000313" key="3">
    <source>
        <dbReference type="EMBL" id="OGC39690.1"/>
    </source>
</evidence>
<reference evidence="3 4" key="1">
    <citation type="journal article" date="2016" name="Nat. Commun.">
        <title>Thousands of microbial genomes shed light on interconnected biogeochemical processes in an aquifer system.</title>
        <authorList>
            <person name="Anantharaman K."/>
            <person name="Brown C.T."/>
            <person name="Hug L.A."/>
            <person name="Sharon I."/>
            <person name="Castelle C.J."/>
            <person name="Probst A.J."/>
            <person name="Thomas B.C."/>
            <person name="Singh A."/>
            <person name="Wilkins M.J."/>
            <person name="Karaoz U."/>
            <person name="Brodie E.L."/>
            <person name="Williams K.H."/>
            <person name="Hubbard S.S."/>
            <person name="Banfield J.F."/>
        </authorList>
    </citation>
    <scope>NUCLEOTIDE SEQUENCE [LARGE SCALE GENOMIC DNA]</scope>
</reference>
<comment type="function">
    <text evidence="1">Involved in the transposition of the insertion sequence.</text>
</comment>
<dbReference type="InterPro" id="IPR001584">
    <property type="entry name" value="Integrase_cat-core"/>
</dbReference>
<dbReference type="InterPro" id="IPR036397">
    <property type="entry name" value="RNaseH_sf"/>
</dbReference>
<dbReference type="PANTHER" id="PTHR47515:SF1">
    <property type="entry name" value="BLR2054 PROTEIN"/>
    <property type="match status" value="1"/>
</dbReference>
<dbReference type="Pfam" id="PF13683">
    <property type="entry name" value="rve_3"/>
    <property type="match status" value="1"/>
</dbReference>
<protein>
    <submittedName>
        <fullName evidence="3">Integrase</fullName>
    </submittedName>
</protein>
<organism evidence="3 4">
    <name type="scientific">candidate division WOR-1 bacterium RIFOXYC2_FULL_46_14</name>
    <dbReference type="NCBI Taxonomy" id="1802587"/>
    <lineage>
        <taxon>Bacteria</taxon>
        <taxon>Bacillati</taxon>
        <taxon>Saganbacteria</taxon>
    </lineage>
</organism>